<dbReference type="EMBL" id="ALPT02000006">
    <property type="protein sequence ID" value="KGA98683.1"/>
    <property type="molecule type" value="Genomic_DNA"/>
</dbReference>
<evidence type="ECO:0000256" key="2">
    <source>
        <dbReference type="ARBA" id="ARBA00005278"/>
    </source>
</evidence>
<accession>A0A094WRK8</accession>
<reference evidence="6 8" key="1">
    <citation type="journal article" date="2014" name="Genome Announc.">
        <title>Draft Genome Sequence of Bacillus alcalophilus AV1934, a Classic Alkaliphile Isolated from Human Feces in 1934.</title>
        <authorList>
            <person name="Attie O."/>
            <person name="Jayaprakash A."/>
            <person name="Shah H."/>
            <person name="Paulsen I.T."/>
            <person name="Morino M."/>
            <person name="Takahashi Y."/>
            <person name="Narumi I."/>
            <person name="Sachidanandam R."/>
            <person name="Satoh K."/>
            <person name="Ito M."/>
            <person name="Krulwich T.A."/>
        </authorList>
    </citation>
    <scope>NUCLEOTIDE SEQUENCE [LARGE SCALE GENOMIC DNA]</scope>
    <source>
        <strain evidence="6 8">AV1934</strain>
    </source>
</reference>
<reference evidence="7 9" key="2">
    <citation type="submission" date="2014-01" db="EMBL/GenBank/DDBJ databases">
        <title>Draft genome sequencing of Bacillus alcalophilus CGMCC 1.3604.</title>
        <authorList>
            <person name="Yang J."/>
            <person name="Diao L."/>
            <person name="Yang S."/>
        </authorList>
    </citation>
    <scope>NUCLEOTIDE SEQUENCE [LARGE SCALE GENOMIC DNA]</scope>
    <source>
        <strain evidence="7 9">CGMCC 1.3604</strain>
    </source>
</reference>
<proteinExistence type="inferred from homology"/>
<dbReference type="Pfam" id="PF03323">
    <property type="entry name" value="GerA"/>
    <property type="match status" value="1"/>
</dbReference>
<dbReference type="GO" id="GO:0009847">
    <property type="term" value="P:spore germination"/>
    <property type="evidence" value="ECO:0007669"/>
    <property type="project" value="UniProtKB-UniRule"/>
</dbReference>
<gene>
    <name evidence="7" type="ORF">AJ85_00125</name>
    <name evidence="6" type="ORF">BALCAV_0202725</name>
</gene>
<dbReference type="GO" id="GO:0005886">
    <property type="term" value="C:plasma membrane"/>
    <property type="evidence" value="ECO:0007669"/>
    <property type="project" value="UniProtKB-SubCell"/>
</dbReference>
<dbReference type="EMBL" id="JALP01000313">
    <property type="protein sequence ID" value="THG88767.1"/>
    <property type="molecule type" value="Genomic_DNA"/>
</dbReference>
<dbReference type="InterPro" id="IPR004995">
    <property type="entry name" value="Spore_Ger"/>
</dbReference>
<feature type="transmembrane region" description="Helical" evidence="5">
    <location>
        <begin position="444"/>
        <end position="470"/>
    </location>
</feature>
<dbReference type="PANTHER" id="PTHR22550:SF5">
    <property type="entry name" value="LEUCINE ZIPPER PROTEIN 4"/>
    <property type="match status" value="1"/>
</dbReference>
<dbReference type="PIRSF" id="PIRSF005690">
    <property type="entry name" value="GerBA"/>
    <property type="match status" value="1"/>
</dbReference>
<dbReference type="PANTHER" id="PTHR22550">
    <property type="entry name" value="SPORE GERMINATION PROTEIN"/>
    <property type="match status" value="1"/>
</dbReference>
<evidence type="ECO:0000256" key="4">
    <source>
        <dbReference type="PIRNR" id="PIRNR005690"/>
    </source>
</evidence>
<feature type="transmembrane region" description="Helical" evidence="5">
    <location>
        <begin position="322"/>
        <end position="344"/>
    </location>
</feature>
<comment type="subcellular location">
    <subcellularLocation>
        <location evidence="4">Cell membrane</location>
    </subcellularLocation>
    <subcellularLocation>
        <location evidence="1">Membrane</location>
        <topology evidence="1">Multi-pass membrane protein</topology>
    </subcellularLocation>
</comment>
<evidence type="ECO:0000313" key="6">
    <source>
        <dbReference type="EMBL" id="KGA98683.1"/>
    </source>
</evidence>
<evidence type="ECO:0000313" key="9">
    <source>
        <dbReference type="Proteomes" id="UP000297014"/>
    </source>
</evidence>
<dbReference type="InterPro" id="IPR050768">
    <property type="entry name" value="UPF0353/GerABKA_families"/>
</dbReference>
<keyword evidence="3 4" id="KW-0472">Membrane</keyword>
<dbReference type="eggNOG" id="COG0697">
    <property type="taxonomic scope" value="Bacteria"/>
</dbReference>
<protein>
    <submittedName>
        <fullName evidence="7">Spore germination protein KA</fullName>
    </submittedName>
    <submittedName>
        <fullName evidence="6">Spore gernimation protein KA</fullName>
    </submittedName>
</protein>
<feature type="transmembrane region" description="Helical" evidence="5">
    <location>
        <begin position="412"/>
        <end position="432"/>
    </location>
</feature>
<evidence type="ECO:0000256" key="5">
    <source>
        <dbReference type="SAM" id="Phobius"/>
    </source>
</evidence>
<dbReference type="AlphaFoldDB" id="A0A094WRK8"/>
<dbReference type="Proteomes" id="UP000002754">
    <property type="component" value="Unassembled WGS sequence"/>
</dbReference>
<evidence type="ECO:0000313" key="7">
    <source>
        <dbReference type="EMBL" id="THG88767.1"/>
    </source>
</evidence>
<keyword evidence="8" id="KW-1185">Reference proteome</keyword>
<sequence length="535" mass="60497">MKKLTSILKKHRSYPISKKEKSINEKQTSLSIFKDIHKNQCYIKEKTGFSEDILFRTFTIQEKDQFVVAVSYVSDLSDQTFIEQFISNVIMKDVKSYLEKEEYPSHYKLFQYLRHYALPIHDLTQLDYIEDMFDFLLTGDLIIFVDGIAHCLVISAEQKEGRGVEEPTSQTLVRGPKDGFTEGINVNKSLIRRRIKSPDLWVETLNVGRKTKTELAVIYLKSVVKDSMVDELRSRIKKVDIDGLLEGGQLEEYIQDATYSPFPTLLNTERPDAAASAILDGKIVVIVDGSPFVLILPAVFVNFFETNEDYYQRVDISIALRFLRYFSFFLSLLVPATFIAVTTYHQEMLPTPLLISLAAQREGVPFPAIIEVFMMEITFEILREAGVRLPRAVGSAISIVGGLVLGQTAVEAGIVSSAMVIVVSLTAISNFVSPSFNMAISVRLLRFLFIILAGVLGLYGIILGLIALVLHLTSLRSFGVPYMTPFAPFIWKNQKDALFRFPLWSLRERSLYITEKNQKRANTKKPAPPKGANLE</sequence>
<evidence type="ECO:0000256" key="3">
    <source>
        <dbReference type="ARBA" id="ARBA00023136"/>
    </source>
</evidence>
<evidence type="ECO:0000256" key="1">
    <source>
        <dbReference type="ARBA" id="ARBA00004141"/>
    </source>
</evidence>
<comment type="caution">
    <text evidence="6">The sequence shown here is derived from an EMBL/GenBank/DDBJ whole genome shotgun (WGS) entry which is preliminary data.</text>
</comment>
<keyword evidence="5" id="KW-1133">Transmembrane helix</keyword>
<dbReference type="STRING" id="1218173.BALCAV_0202725"/>
<keyword evidence="5" id="KW-0812">Transmembrane</keyword>
<comment type="similarity">
    <text evidence="2 4">Belongs to the GerABKA family.</text>
</comment>
<evidence type="ECO:0000313" key="8">
    <source>
        <dbReference type="Proteomes" id="UP000002754"/>
    </source>
</evidence>
<name>A0A094WRK8_ALKAL</name>
<dbReference type="Proteomes" id="UP000297014">
    <property type="component" value="Unassembled WGS sequence"/>
</dbReference>
<dbReference type="RefSeq" id="WP_003324761.1">
    <property type="nucleotide sequence ID" value="NZ_ALPT02000006.1"/>
</dbReference>
<organism evidence="6 8">
    <name type="scientific">Alkalihalobacillus alcalophilus ATCC 27647 = CGMCC 1.3604</name>
    <dbReference type="NCBI Taxonomy" id="1218173"/>
    <lineage>
        <taxon>Bacteria</taxon>
        <taxon>Bacillati</taxon>
        <taxon>Bacillota</taxon>
        <taxon>Bacilli</taxon>
        <taxon>Bacillales</taxon>
        <taxon>Bacillaceae</taxon>
        <taxon>Alkalihalobacillus</taxon>
    </lineage>
</organism>